<comment type="caution">
    <text evidence="1">The sequence shown here is derived from an EMBL/GenBank/DDBJ whole genome shotgun (WGS) entry which is preliminary data.</text>
</comment>
<evidence type="ECO:0000313" key="2">
    <source>
        <dbReference type="Proteomes" id="UP001501323"/>
    </source>
</evidence>
<dbReference type="Proteomes" id="UP001501323">
    <property type="component" value="Unassembled WGS sequence"/>
</dbReference>
<accession>A0ABP9E1A1</accession>
<sequence length="71" mass="7936">MAAHQRRANPRIATTAARWVRLRGIPIINLDKVRSIEPLETDDARLHMREAAVLPCCGRSRKHLRAGAAEA</sequence>
<dbReference type="EMBL" id="BAABJY010000002">
    <property type="protein sequence ID" value="GAA4865561.1"/>
    <property type="molecule type" value="Genomic_DNA"/>
</dbReference>
<gene>
    <name evidence="1" type="ORF">GCM10023332_17160</name>
</gene>
<protein>
    <submittedName>
        <fullName evidence="1">Uncharacterized protein</fullName>
    </submittedName>
</protein>
<evidence type="ECO:0000313" key="1">
    <source>
        <dbReference type="EMBL" id="GAA4865561.1"/>
    </source>
</evidence>
<reference evidence="2" key="1">
    <citation type="journal article" date="2019" name="Int. J. Syst. Evol. Microbiol.">
        <title>The Global Catalogue of Microorganisms (GCM) 10K type strain sequencing project: providing services to taxonomists for standard genome sequencing and annotation.</title>
        <authorList>
            <consortium name="The Broad Institute Genomics Platform"/>
            <consortium name="The Broad Institute Genome Sequencing Center for Infectious Disease"/>
            <person name="Wu L."/>
            <person name="Ma J."/>
        </authorList>
    </citation>
    <scope>NUCLEOTIDE SEQUENCE [LARGE SCALE GENOMIC DNA]</scope>
    <source>
        <strain evidence="2">JCM 18392</strain>
    </source>
</reference>
<name>A0ABP9E1A1_9GAMM</name>
<proteinExistence type="predicted"/>
<keyword evidence="2" id="KW-1185">Reference proteome</keyword>
<organism evidence="1 2">
    <name type="scientific">Luteimonas vadosa</name>
    <dbReference type="NCBI Taxonomy" id="1165507"/>
    <lineage>
        <taxon>Bacteria</taxon>
        <taxon>Pseudomonadati</taxon>
        <taxon>Pseudomonadota</taxon>
        <taxon>Gammaproteobacteria</taxon>
        <taxon>Lysobacterales</taxon>
        <taxon>Lysobacteraceae</taxon>
        <taxon>Luteimonas</taxon>
    </lineage>
</organism>